<sequence>MSDGSAMVVKHMGRLVHDPDGVCCFAGSTTGVHFVLSFEDTCRQALYLAESFPESCYSLYLAGPAIGTKPTWSAAPDGGNLFSRFPSHEILELVSHPADFYIGQVDCFFNRWEAFCPVLARRQLVDARATMVDADDAFSHVSRSVGNTLNTEMGLLVSYISIVDGLQSRLVARGDVQSLQGLILLSFYYQRTGHSLALIRLNASMKLGEIELRKRLWWWVYTFDRVTAIVHGLPSLISDADVDNELPTDCQLDDFTATELLYPLPGQMAPVSFFNQYAVLGHKMSSILDLLYTTTQRRQANGCGSMILWLRLLTHFCIILIHRPGLTFDDNTKEFAACLAACIRASIEIIHLLLLPEMEQSFPSFSPFGPGLVFQCALMHVYCQRKSKTIDLPGMPALHESASLISNGINLLGKYRPNSRTAPSENLGHEDRQIPSIDLVITVLKYLTVLLQQGSSQSLSWPAESPLSDTPYALPTSSLYELNYMTAVDWAQDITDTFHNLPDLGG</sequence>
<keyword evidence="3" id="KW-0238">DNA-binding</keyword>
<evidence type="ECO:0000313" key="6">
    <source>
        <dbReference type="EMBL" id="KAL2801802.1"/>
    </source>
</evidence>
<evidence type="ECO:0000259" key="5">
    <source>
        <dbReference type="SMART" id="SM00906"/>
    </source>
</evidence>
<dbReference type="EMBL" id="JBFXLT010000244">
    <property type="protein sequence ID" value="KAL2801802.1"/>
    <property type="molecule type" value="Genomic_DNA"/>
</dbReference>
<keyword evidence="7" id="KW-1185">Reference proteome</keyword>
<evidence type="ECO:0000256" key="2">
    <source>
        <dbReference type="ARBA" id="ARBA00022723"/>
    </source>
</evidence>
<evidence type="ECO:0000313" key="7">
    <source>
        <dbReference type="Proteomes" id="UP001610334"/>
    </source>
</evidence>
<comment type="caution">
    <text evidence="6">The sequence shown here is derived from an EMBL/GenBank/DDBJ whole genome shotgun (WGS) entry which is preliminary data.</text>
</comment>
<gene>
    <name evidence="6" type="ORF">BJX63DRAFT_426514</name>
</gene>
<dbReference type="Pfam" id="PF04082">
    <property type="entry name" value="Fungal_trans"/>
    <property type="match status" value="1"/>
</dbReference>
<dbReference type="CDD" id="cd12148">
    <property type="entry name" value="fungal_TF_MHR"/>
    <property type="match status" value="1"/>
</dbReference>
<proteinExistence type="predicted"/>
<feature type="domain" description="Xylanolytic transcriptional activator regulatory" evidence="5">
    <location>
        <begin position="186"/>
        <end position="253"/>
    </location>
</feature>
<dbReference type="InterPro" id="IPR050987">
    <property type="entry name" value="AtrR-like"/>
</dbReference>
<protein>
    <recommendedName>
        <fullName evidence="5">Xylanolytic transcriptional activator regulatory domain-containing protein</fullName>
    </recommendedName>
</protein>
<dbReference type="InterPro" id="IPR007219">
    <property type="entry name" value="XnlR_reg_dom"/>
</dbReference>
<keyword evidence="2" id="KW-0479">Metal-binding</keyword>
<dbReference type="PANTHER" id="PTHR46910:SF3">
    <property type="entry name" value="HALOTOLERANCE PROTEIN 9-RELATED"/>
    <property type="match status" value="1"/>
</dbReference>
<evidence type="ECO:0000256" key="1">
    <source>
        <dbReference type="ARBA" id="ARBA00004123"/>
    </source>
</evidence>
<dbReference type="PANTHER" id="PTHR46910">
    <property type="entry name" value="TRANSCRIPTION FACTOR PDR1"/>
    <property type="match status" value="1"/>
</dbReference>
<organism evidence="6 7">
    <name type="scientific">Aspergillus granulosus</name>
    <dbReference type="NCBI Taxonomy" id="176169"/>
    <lineage>
        <taxon>Eukaryota</taxon>
        <taxon>Fungi</taxon>
        <taxon>Dikarya</taxon>
        <taxon>Ascomycota</taxon>
        <taxon>Pezizomycotina</taxon>
        <taxon>Eurotiomycetes</taxon>
        <taxon>Eurotiomycetidae</taxon>
        <taxon>Eurotiales</taxon>
        <taxon>Aspergillaceae</taxon>
        <taxon>Aspergillus</taxon>
        <taxon>Aspergillus subgen. Nidulantes</taxon>
    </lineage>
</organism>
<dbReference type="Proteomes" id="UP001610334">
    <property type="component" value="Unassembled WGS sequence"/>
</dbReference>
<evidence type="ECO:0000256" key="3">
    <source>
        <dbReference type="ARBA" id="ARBA00023125"/>
    </source>
</evidence>
<accession>A0ABR4GRV8</accession>
<name>A0ABR4GRV8_9EURO</name>
<dbReference type="SMART" id="SM00906">
    <property type="entry name" value="Fungal_trans"/>
    <property type="match status" value="1"/>
</dbReference>
<comment type="subcellular location">
    <subcellularLocation>
        <location evidence="1">Nucleus</location>
    </subcellularLocation>
</comment>
<keyword evidence="4" id="KW-0539">Nucleus</keyword>
<evidence type="ECO:0000256" key="4">
    <source>
        <dbReference type="ARBA" id="ARBA00023242"/>
    </source>
</evidence>
<reference evidence="6 7" key="1">
    <citation type="submission" date="2024-07" db="EMBL/GenBank/DDBJ databases">
        <title>Section-level genome sequencing and comparative genomics of Aspergillus sections Usti and Cavernicolus.</title>
        <authorList>
            <consortium name="Lawrence Berkeley National Laboratory"/>
            <person name="Nybo J.L."/>
            <person name="Vesth T.C."/>
            <person name="Theobald S."/>
            <person name="Frisvad J.C."/>
            <person name="Larsen T.O."/>
            <person name="Kjaerboelling I."/>
            <person name="Rothschild-Mancinelli K."/>
            <person name="Lyhne E.K."/>
            <person name="Kogle M.E."/>
            <person name="Barry K."/>
            <person name="Clum A."/>
            <person name="Na H."/>
            <person name="Ledsgaard L."/>
            <person name="Lin J."/>
            <person name="Lipzen A."/>
            <person name="Kuo A."/>
            <person name="Riley R."/>
            <person name="Mondo S."/>
            <person name="Labutti K."/>
            <person name="Haridas S."/>
            <person name="Pangalinan J."/>
            <person name="Salamov A.A."/>
            <person name="Simmons B.A."/>
            <person name="Magnuson J.K."/>
            <person name="Chen J."/>
            <person name="Drula E."/>
            <person name="Henrissat B."/>
            <person name="Wiebenga A."/>
            <person name="Lubbers R.J."/>
            <person name="Gomes A.C."/>
            <person name="Makela M.R."/>
            <person name="Stajich J."/>
            <person name="Grigoriev I.V."/>
            <person name="Mortensen U.H."/>
            <person name="De Vries R.P."/>
            <person name="Baker S.E."/>
            <person name="Andersen M.R."/>
        </authorList>
    </citation>
    <scope>NUCLEOTIDE SEQUENCE [LARGE SCALE GENOMIC DNA]</scope>
    <source>
        <strain evidence="6 7">CBS 588.65</strain>
    </source>
</reference>